<comment type="caution">
    <text evidence="8">The sequence shown here is derived from an EMBL/GenBank/DDBJ whole genome shotgun (WGS) entry which is preliminary data.</text>
</comment>
<organism evidence="8 9">
    <name type="scientific">Rhodosalinus halophilus</name>
    <dbReference type="NCBI Taxonomy" id="2259333"/>
    <lineage>
        <taxon>Bacteria</taxon>
        <taxon>Pseudomonadati</taxon>
        <taxon>Pseudomonadota</taxon>
        <taxon>Alphaproteobacteria</taxon>
        <taxon>Rhodobacterales</taxon>
        <taxon>Paracoccaceae</taxon>
        <taxon>Rhodosalinus</taxon>
    </lineage>
</organism>
<protein>
    <submittedName>
        <fullName evidence="8">Aromatic ring-hydroxylating dioxygenase subunit alpha</fullName>
    </submittedName>
</protein>
<dbReference type="PRINTS" id="PR00090">
    <property type="entry name" value="RNGDIOXGNASE"/>
</dbReference>
<dbReference type="Proteomes" id="UP000253370">
    <property type="component" value="Unassembled WGS sequence"/>
</dbReference>
<keyword evidence="9" id="KW-1185">Reference proteome</keyword>
<dbReference type="SUPFAM" id="SSF55961">
    <property type="entry name" value="Bet v1-like"/>
    <property type="match status" value="1"/>
</dbReference>
<evidence type="ECO:0000256" key="1">
    <source>
        <dbReference type="ARBA" id="ARBA00001962"/>
    </source>
</evidence>
<evidence type="ECO:0000256" key="6">
    <source>
        <dbReference type="ARBA" id="ARBA00023014"/>
    </source>
</evidence>
<dbReference type="EMBL" id="QNTQ01000005">
    <property type="protein sequence ID" value="RBI86381.1"/>
    <property type="molecule type" value="Genomic_DNA"/>
</dbReference>
<keyword evidence="2" id="KW-0001">2Fe-2S</keyword>
<evidence type="ECO:0000259" key="7">
    <source>
        <dbReference type="PROSITE" id="PS51296"/>
    </source>
</evidence>
<keyword evidence="6" id="KW-0411">Iron-sulfur</keyword>
<dbReference type="PROSITE" id="PS51296">
    <property type="entry name" value="RIESKE"/>
    <property type="match status" value="1"/>
</dbReference>
<dbReference type="GO" id="GO:0005506">
    <property type="term" value="F:iron ion binding"/>
    <property type="evidence" value="ECO:0007669"/>
    <property type="project" value="InterPro"/>
</dbReference>
<dbReference type="InterPro" id="IPR036922">
    <property type="entry name" value="Rieske_2Fe-2S_sf"/>
</dbReference>
<dbReference type="AlphaFoldDB" id="A0A365UBS3"/>
<keyword evidence="5" id="KW-0408">Iron</keyword>
<keyword evidence="3" id="KW-0479">Metal-binding</keyword>
<dbReference type="PANTHER" id="PTHR43756:SF5">
    <property type="entry name" value="CHOLINE MONOOXYGENASE, CHLOROPLASTIC"/>
    <property type="match status" value="1"/>
</dbReference>
<dbReference type="Pfam" id="PF00355">
    <property type="entry name" value="Rieske"/>
    <property type="match status" value="1"/>
</dbReference>
<gene>
    <name evidence="8" type="ORF">DRV85_06445</name>
</gene>
<dbReference type="Pfam" id="PF00848">
    <property type="entry name" value="Ring_hydroxyl_A"/>
    <property type="match status" value="1"/>
</dbReference>
<dbReference type="OrthoDB" id="7456916at2"/>
<dbReference type="GO" id="GO:0051213">
    <property type="term" value="F:dioxygenase activity"/>
    <property type="evidence" value="ECO:0007669"/>
    <property type="project" value="UniProtKB-KW"/>
</dbReference>
<dbReference type="InterPro" id="IPR001663">
    <property type="entry name" value="Rng_hydr_dOase-A"/>
</dbReference>
<dbReference type="SUPFAM" id="SSF50022">
    <property type="entry name" value="ISP domain"/>
    <property type="match status" value="1"/>
</dbReference>
<dbReference type="Gene3D" id="3.90.380.10">
    <property type="entry name" value="Naphthalene 1,2-dioxygenase Alpha Subunit, Chain A, domain 1"/>
    <property type="match status" value="2"/>
</dbReference>
<accession>A0A365UBS3</accession>
<dbReference type="InterPro" id="IPR017941">
    <property type="entry name" value="Rieske_2Fe-2S"/>
</dbReference>
<dbReference type="RefSeq" id="WP_113288618.1">
    <property type="nucleotide sequence ID" value="NZ_QNTQ01000005.1"/>
</dbReference>
<proteinExistence type="predicted"/>
<reference evidence="8 9" key="1">
    <citation type="submission" date="2018-07" db="EMBL/GenBank/DDBJ databases">
        <title>Rhodosalinus sp. strain E84T genomic sequence and assembly.</title>
        <authorList>
            <person name="Liu Z.-W."/>
            <person name="Lu D.-C."/>
        </authorList>
    </citation>
    <scope>NUCLEOTIDE SEQUENCE [LARGE SCALE GENOMIC DNA]</scope>
    <source>
        <strain evidence="8 9">E84</strain>
    </source>
</reference>
<dbReference type="InterPro" id="IPR015879">
    <property type="entry name" value="Ring_hydroxy_dOase_asu_C_dom"/>
</dbReference>
<feature type="domain" description="Rieske" evidence="7">
    <location>
        <begin position="43"/>
        <end position="137"/>
    </location>
</feature>
<evidence type="ECO:0000313" key="8">
    <source>
        <dbReference type="EMBL" id="RBI86381.1"/>
    </source>
</evidence>
<evidence type="ECO:0000256" key="5">
    <source>
        <dbReference type="ARBA" id="ARBA00023004"/>
    </source>
</evidence>
<keyword evidence="8" id="KW-0223">Dioxygenase</keyword>
<name>A0A365UBS3_9RHOB</name>
<dbReference type="PANTHER" id="PTHR43756">
    <property type="entry name" value="CHOLINE MONOOXYGENASE, CHLOROPLASTIC"/>
    <property type="match status" value="1"/>
</dbReference>
<dbReference type="Gene3D" id="2.102.10.10">
    <property type="entry name" value="Rieske [2Fe-2S] iron-sulphur domain"/>
    <property type="match status" value="1"/>
</dbReference>
<evidence type="ECO:0000256" key="3">
    <source>
        <dbReference type="ARBA" id="ARBA00022723"/>
    </source>
</evidence>
<dbReference type="GO" id="GO:0051537">
    <property type="term" value="F:2 iron, 2 sulfur cluster binding"/>
    <property type="evidence" value="ECO:0007669"/>
    <property type="project" value="UniProtKB-KW"/>
</dbReference>
<comment type="cofactor">
    <cofactor evidence="1">
        <name>Fe cation</name>
        <dbReference type="ChEBI" id="CHEBI:24875"/>
    </cofactor>
</comment>
<evidence type="ECO:0000313" key="9">
    <source>
        <dbReference type="Proteomes" id="UP000253370"/>
    </source>
</evidence>
<evidence type="ECO:0000256" key="2">
    <source>
        <dbReference type="ARBA" id="ARBA00022714"/>
    </source>
</evidence>
<dbReference type="CDD" id="cd03469">
    <property type="entry name" value="Rieske_RO_Alpha_N"/>
    <property type="match status" value="1"/>
</dbReference>
<sequence>MIEQKVLTWDSQDPEHALTLPSRYFFDQEIFDKEVERIFTPAWHCVCHDCEIPEAGDFVNFEILGQSVLVVRGEDGGVHALHNVCRHRGTRLVQARRGRLSSMITCPYHAWSYHLDGRLRHAPRCEKLADFRREDWGLVPVRLENYAGFWFVNFDPDAAPAAEQFAGAEEAMRPFFPDLDDLRFVEEVDMYVDANWKVIVDNQIEGYHFKLSGPHHKELAALIDFDGYTLTQHGKWWDFVGPPRDVDTAFGHPVKDEKYQTNWFYNIQLWPTTTFYAFPYADAIGSFNQIPLGPERTLLRFGHYVPKSRPQSELSKAAIAWFNEKLGPEDIDLNLYVQRGLHSMAFDQGRYMIDAQRGPNSEHLLHHFHTLVYQAIHR</sequence>
<keyword evidence="4" id="KW-0560">Oxidoreductase</keyword>
<evidence type="ECO:0000256" key="4">
    <source>
        <dbReference type="ARBA" id="ARBA00023002"/>
    </source>
</evidence>